<name>A0AA88NCU8_CHASR</name>
<reference evidence="2" key="1">
    <citation type="submission" date="2023-07" db="EMBL/GenBank/DDBJ databases">
        <title>Chromosome-level Genome Assembly of Striped Snakehead (Channa striata).</title>
        <authorList>
            <person name="Liu H."/>
        </authorList>
    </citation>
    <scope>NUCLEOTIDE SEQUENCE</scope>
    <source>
        <strain evidence="2">Gz</strain>
        <tissue evidence="2">Muscle</tissue>
    </source>
</reference>
<proteinExistence type="predicted"/>
<comment type="caution">
    <text evidence="2">The sequence shown here is derived from an EMBL/GenBank/DDBJ whole genome shotgun (WGS) entry which is preliminary data.</text>
</comment>
<evidence type="ECO:0000313" key="3">
    <source>
        <dbReference type="Proteomes" id="UP001187415"/>
    </source>
</evidence>
<dbReference type="AlphaFoldDB" id="A0AA88NCU8"/>
<evidence type="ECO:0000256" key="1">
    <source>
        <dbReference type="SAM" id="MobiDB-lite"/>
    </source>
</evidence>
<sequence>MAHSTTSQCAVVTSQRGANQQTFSASRRDDVMPWMELDVPGLICSLFPSIVNRCCIWSVDHSTDFPHSAPVSLLHVV</sequence>
<keyword evidence="3" id="KW-1185">Reference proteome</keyword>
<organism evidence="2 3">
    <name type="scientific">Channa striata</name>
    <name type="common">Snakehead murrel</name>
    <name type="synonym">Ophicephalus striatus</name>
    <dbReference type="NCBI Taxonomy" id="64152"/>
    <lineage>
        <taxon>Eukaryota</taxon>
        <taxon>Metazoa</taxon>
        <taxon>Chordata</taxon>
        <taxon>Craniata</taxon>
        <taxon>Vertebrata</taxon>
        <taxon>Euteleostomi</taxon>
        <taxon>Actinopterygii</taxon>
        <taxon>Neopterygii</taxon>
        <taxon>Teleostei</taxon>
        <taxon>Neoteleostei</taxon>
        <taxon>Acanthomorphata</taxon>
        <taxon>Anabantaria</taxon>
        <taxon>Anabantiformes</taxon>
        <taxon>Channoidei</taxon>
        <taxon>Channidae</taxon>
        <taxon>Channa</taxon>
    </lineage>
</organism>
<accession>A0AA88NCU8</accession>
<dbReference type="Proteomes" id="UP001187415">
    <property type="component" value="Unassembled WGS sequence"/>
</dbReference>
<gene>
    <name evidence="2" type="ORF">Q5P01_005548</name>
</gene>
<feature type="region of interest" description="Disordered" evidence="1">
    <location>
        <begin position="1"/>
        <end position="23"/>
    </location>
</feature>
<dbReference type="EMBL" id="JAUPFM010000003">
    <property type="protein sequence ID" value="KAK2856813.1"/>
    <property type="molecule type" value="Genomic_DNA"/>
</dbReference>
<evidence type="ECO:0000313" key="2">
    <source>
        <dbReference type="EMBL" id="KAK2856813.1"/>
    </source>
</evidence>
<protein>
    <submittedName>
        <fullName evidence="2">Uncharacterized protein</fullName>
    </submittedName>
</protein>